<dbReference type="CDD" id="cd00191">
    <property type="entry name" value="TY"/>
    <property type="match status" value="1"/>
</dbReference>
<evidence type="ECO:0000256" key="3">
    <source>
        <dbReference type="PROSITE-ProRule" id="PRU00500"/>
    </source>
</evidence>
<evidence type="ECO:0000313" key="6">
    <source>
        <dbReference type="Proteomes" id="UP000234681"/>
    </source>
</evidence>
<evidence type="ECO:0000256" key="1">
    <source>
        <dbReference type="ARBA" id="ARBA00022729"/>
    </source>
</evidence>
<sequence>MTEEQLLDSFHLMAPSREDQPILWNAISTYSSMRAREITDLKKWKEPCQRELYKVLERLAAAQQKAGDEIYKFYLPNCNKNGFYHSKQSVSDAYWLGRFRCWLCNQS</sequence>
<dbReference type="RGD" id="2872">
    <property type="gene designation" value="Igfbp1"/>
</dbReference>
<dbReference type="InterPro" id="IPR036857">
    <property type="entry name" value="Thyroglobulin_1_sf"/>
</dbReference>
<dbReference type="PANTHER" id="PTHR11551">
    <property type="entry name" value="INSULIN-LIKE GROWTH FACTOR BINDING PROTEIN"/>
    <property type="match status" value="1"/>
</dbReference>
<dbReference type="GO" id="GO:0005576">
    <property type="term" value="C:extracellular region"/>
    <property type="evidence" value="ECO:0007669"/>
    <property type="project" value="InterPro"/>
</dbReference>
<dbReference type="PRINTS" id="PR01977">
    <property type="entry name" value="IGFBPFAMILY1"/>
</dbReference>
<dbReference type="Proteomes" id="UP000234681">
    <property type="component" value="Chromosome 14"/>
</dbReference>
<gene>
    <name evidence="5 7" type="primary">Igfbp1</name>
    <name evidence="5" type="ORF">rCG_24493</name>
</gene>
<protein>
    <submittedName>
        <fullName evidence="5">Insulin-like growth factor binding protein 1, isoform CRA_a</fullName>
    </submittedName>
</protein>
<evidence type="ECO:0000313" key="5">
    <source>
        <dbReference type="EMBL" id="EDL76024.1"/>
    </source>
</evidence>
<organism evidence="5 6">
    <name type="scientific">Rattus norvegicus</name>
    <name type="common">Rat</name>
    <dbReference type="NCBI Taxonomy" id="10116"/>
    <lineage>
        <taxon>Eukaryota</taxon>
        <taxon>Metazoa</taxon>
        <taxon>Chordata</taxon>
        <taxon>Craniata</taxon>
        <taxon>Vertebrata</taxon>
        <taxon>Euteleostomi</taxon>
        <taxon>Mammalia</taxon>
        <taxon>Eutheria</taxon>
        <taxon>Euarchontoglires</taxon>
        <taxon>Glires</taxon>
        <taxon>Rodentia</taxon>
        <taxon>Myomorpha</taxon>
        <taxon>Muroidea</taxon>
        <taxon>Muridae</taxon>
        <taxon>Murinae</taxon>
        <taxon>Rattus</taxon>
    </lineage>
</organism>
<name>A6KJ73_RAT</name>
<dbReference type="Gene3D" id="4.10.800.10">
    <property type="entry name" value="Thyroglobulin type-1"/>
    <property type="match status" value="1"/>
</dbReference>
<dbReference type="InterPro" id="IPR022322">
    <property type="entry name" value="IGFBP1"/>
</dbReference>
<dbReference type="AlphaFoldDB" id="A6KJ73"/>
<dbReference type="SUPFAM" id="SSF57610">
    <property type="entry name" value="Thyroglobulin type-1 domain"/>
    <property type="match status" value="1"/>
</dbReference>
<dbReference type="InterPro" id="IPR000716">
    <property type="entry name" value="Thyroglobulin_1"/>
</dbReference>
<reference evidence="6" key="1">
    <citation type="submission" date="2005-09" db="EMBL/GenBank/DDBJ databases">
        <authorList>
            <person name="Mural R.J."/>
            <person name="Li P.W."/>
            <person name="Adams M.D."/>
            <person name="Amanatides P.G."/>
            <person name="Baden-Tillson H."/>
            <person name="Barnstead M."/>
            <person name="Chin S.H."/>
            <person name="Dew I."/>
            <person name="Evans C.A."/>
            <person name="Ferriera S."/>
            <person name="Flanigan M."/>
            <person name="Fosler C."/>
            <person name="Glodek A."/>
            <person name="Gu Z."/>
            <person name="Holt R.A."/>
            <person name="Jennings D."/>
            <person name="Kraft C.L."/>
            <person name="Lu F."/>
            <person name="Nguyen T."/>
            <person name="Nusskern D.R."/>
            <person name="Pfannkoch C.M."/>
            <person name="Sitter C."/>
            <person name="Sutton G.G."/>
            <person name="Venter J.C."/>
            <person name="Wang Z."/>
            <person name="Woodage T."/>
            <person name="Zheng X.H."/>
            <person name="Zhong F."/>
        </authorList>
    </citation>
    <scope>NUCLEOTIDE SEQUENCE [LARGE SCALE GENOMIC DNA]</scope>
    <source>
        <strain>BN</strain>
        <strain evidence="6">Sprague-Dawley</strain>
    </source>
</reference>
<evidence type="ECO:0000313" key="7">
    <source>
        <dbReference type="RGD" id="2872"/>
    </source>
</evidence>
<comment type="caution">
    <text evidence="3">Lacks conserved residue(s) required for the propagation of feature annotation.</text>
</comment>
<dbReference type="PANTHER" id="PTHR11551:SF6">
    <property type="entry name" value="INSULIN-LIKE GROWTH FACTOR-BINDING PROTEIN 1"/>
    <property type="match status" value="1"/>
</dbReference>
<feature type="domain" description="Thyroglobulin type-1" evidence="4">
    <location>
        <begin position="45"/>
        <end position="107"/>
    </location>
</feature>
<evidence type="ECO:0000256" key="2">
    <source>
        <dbReference type="ARBA" id="ARBA00023157"/>
    </source>
</evidence>
<dbReference type="PROSITE" id="PS51162">
    <property type="entry name" value="THYROGLOBULIN_1_2"/>
    <property type="match status" value="1"/>
</dbReference>
<evidence type="ECO:0000259" key="4">
    <source>
        <dbReference type="PROSITE" id="PS51162"/>
    </source>
</evidence>
<keyword evidence="2" id="KW-1015">Disulfide bond</keyword>
<dbReference type="GO" id="GO:0005520">
    <property type="term" value="F:insulin-like growth factor binding"/>
    <property type="evidence" value="ECO:0007669"/>
    <property type="project" value="InterPro"/>
</dbReference>
<dbReference type="EMBL" id="CH474055">
    <property type="protein sequence ID" value="EDL76024.1"/>
    <property type="molecule type" value="Genomic_DNA"/>
</dbReference>
<keyword evidence="1" id="KW-0732">Signal</keyword>
<accession>A6KJ73</accession>
<dbReference type="Pfam" id="PF00086">
    <property type="entry name" value="Thyroglobulin_1"/>
    <property type="match status" value="1"/>
</dbReference>
<proteinExistence type="predicted"/>